<name>A0AAU8HAA6_9ACTN</name>
<dbReference type="SMART" id="SM00862">
    <property type="entry name" value="Trans_reg_C"/>
    <property type="match status" value="1"/>
</dbReference>
<dbReference type="SMART" id="SM00028">
    <property type="entry name" value="TPR"/>
    <property type="match status" value="6"/>
</dbReference>
<feature type="domain" description="OmpR/PhoB-type" evidence="6">
    <location>
        <begin position="1"/>
        <end position="94"/>
    </location>
</feature>
<reference evidence="8" key="2">
    <citation type="submission" date="2024-06" db="EMBL/GenBank/DDBJ databases">
        <title>Micromonospora mangrovi CCTCC AA 2012012 genome sequences.</title>
        <authorList>
            <person name="Gao J."/>
        </authorList>
    </citation>
    <scope>NUCLEOTIDE SEQUENCE</scope>
    <source>
        <strain evidence="8">CCTCC AA 2012012</strain>
    </source>
</reference>
<evidence type="ECO:0000259" key="6">
    <source>
        <dbReference type="PROSITE" id="PS51755"/>
    </source>
</evidence>
<comment type="similarity">
    <text evidence="1">Belongs to the AfsR/DnrI/RedD regulatory family.</text>
</comment>
<dbReference type="EMBL" id="CP159342">
    <property type="protein sequence ID" value="XCH73322.1"/>
    <property type="molecule type" value="Genomic_DNA"/>
</dbReference>
<feature type="DNA-binding region" description="OmpR/PhoB-type" evidence="5">
    <location>
        <begin position="1"/>
        <end position="94"/>
    </location>
</feature>
<dbReference type="Gene3D" id="1.10.8.430">
    <property type="entry name" value="Helical domain of apoptotic protease-activating factors"/>
    <property type="match status" value="1"/>
</dbReference>
<dbReference type="SUPFAM" id="SSF48452">
    <property type="entry name" value="TPR-like"/>
    <property type="match status" value="3"/>
</dbReference>
<dbReference type="EMBL" id="CP157762">
    <property type="protein sequence ID" value="XBP92625.1"/>
    <property type="molecule type" value="Genomic_DNA"/>
</dbReference>
<dbReference type="Gene3D" id="1.10.10.10">
    <property type="entry name" value="Winged helix-like DNA-binding domain superfamily/Winged helix DNA-binding domain"/>
    <property type="match status" value="2"/>
</dbReference>
<dbReference type="GO" id="GO:0043531">
    <property type="term" value="F:ADP binding"/>
    <property type="evidence" value="ECO:0007669"/>
    <property type="project" value="InterPro"/>
</dbReference>
<keyword evidence="4" id="KW-0804">Transcription</keyword>
<sequence>MEIRVLGGLSARLDGKPLRLGTPKQQLVLARLAVEPGHLVMVDELIDELWPDGPPRSAVANVRTYAANLRRAFDATEQGRNLLVRDGSGYRLDVAPLLTDVGRVDQVRAAARAAARAGESSRAVELLTRALSGGRRTLLAGLSLGPSLSARRIRVEEEELADIELLADLRTGIGETDAAIAALRELVSAHPLREHAHFLLVRALRQTGDAAGAVAAYHEARRILADQLGVEPGREFRQFYASLLDDEGLPVDFGGPSTDSAASRRGDAITDARSPINWLPRTVTDFVGRGQAVERLSREMSPGSAGPTVAVIDGMAGSGKTTLAVHLANLLAGLYPDGQLFLDLRGHGSGEPISPAAALFDLLRQLGVPANRIPAEFDARIEAWRRETAFRRVVVVLDNAAESAQVEPLLPSVGTAAILVTSRRRLLALTTRPPLSLPVLAEEESLELLAALVGKNRVTADIDGARQLVRRCGHLPLAIRLAGARLAHRATWSMSDMARRLDREPIFLPQLQAEDRTIVGAFAASYEPLSPSAKRVFRAVGLHPGNHLDTAMIAALVNLPLSEAAALADELVDRYLLEEGSGGSYRLHDLMRQYSSELALQFDTEVTRRTAMENLLDHFLHSVVQVSQSIDDQRLLDSHLRARLPRRVELLAVRRPGDLDWLEEQRLNLAALVRRAVEDGHDTLAWQLTRAGWRFFYLRGYFDDISITHQEGLKAARRSGDRAAVALMHNYLASALVRTASYREALAHLDQVVAIRTRLHDDDGTERARVNMSIVYWRLGRLQDALDVQLSMLRKQSLDTLPVLSNVGLILRSLGEYAEAARFHRTHLFLARTRQDLFQIANALGHLGGVRYRLGESVWAERLLRASLALRARTGHGFATAETLSDLAGTYRQLGRHEEALRIHRAAIESAVNCGERHAEAAALNELARTLLQMGRRAEAMDGHRMALDLATRIDHPHEQGRALAGLAECEVATDPDAACRYWQRALVLFEQVNVPEQHHVRLRLTNSPGPVG</sequence>
<dbReference type="InterPro" id="IPR036388">
    <property type="entry name" value="WH-like_DNA-bd_sf"/>
</dbReference>
<reference evidence="7" key="1">
    <citation type="submission" date="2024-01" db="EMBL/GenBank/DDBJ databases">
        <title>The genome sequence of Micromonospora mangrovi CCTCC AA 2012012.</title>
        <authorList>
            <person name="Gao J."/>
        </authorList>
    </citation>
    <scope>NUCLEOTIDE SEQUENCE</scope>
    <source>
        <strain evidence="7">CCTCC AA 2012012</strain>
    </source>
</reference>
<dbReference type="InterPro" id="IPR001867">
    <property type="entry name" value="OmpR/PhoB-type_DNA-bd"/>
</dbReference>
<dbReference type="PRINTS" id="PR00364">
    <property type="entry name" value="DISEASERSIST"/>
</dbReference>
<organism evidence="8">
    <name type="scientific">Micromonospora sp. CCTCC AA 2012012</name>
    <dbReference type="NCBI Taxonomy" id="3111921"/>
    <lineage>
        <taxon>Bacteria</taxon>
        <taxon>Bacillati</taxon>
        <taxon>Actinomycetota</taxon>
        <taxon>Actinomycetes</taxon>
        <taxon>Micromonosporales</taxon>
        <taxon>Micromonosporaceae</taxon>
        <taxon>Micromonospora</taxon>
    </lineage>
</organism>
<dbReference type="GO" id="GO:0000160">
    <property type="term" value="P:phosphorelay signal transduction system"/>
    <property type="evidence" value="ECO:0007669"/>
    <property type="project" value="InterPro"/>
</dbReference>
<evidence type="ECO:0000256" key="5">
    <source>
        <dbReference type="PROSITE-ProRule" id="PRU01091"/>
    </source>
</evidence>
<evidence type="ECO:0000313" key="7">
    <source>
        <dbReference type="EMBL" id="XBP92625.1"/>
    </source>
</evidence>
<dbReference type="GO" id="GO:0006355">
    <property type="term" value="P:regulation of DNA-templated transcription"/>
    <property type="evidence" value="ECO:0007669"/>
    <property type="project" value="InterPro"/>
</dbReference>
<proteinExistence type="inferred from homology"/>
<evidence type="ECO:0000256" key="4">
    <source>
        <dbReference type="ARBA" id="ARBA00023163"/>
    </source>
</evidence>
<accession>A0AAU8HAA6</accession>
<dbReference type="Pfam" id="PF00486">
    <property type="entry name" value="Trans_reg_C"/>
    <property type="match status" value="1"/>
</dbReference>
<gene>
    <name evidence="8" type="ORF">ABUL08_23940</name>
    <name evidence="7" type="ORF">VK199_23865</name>
</gene>
<dbReference type="PROSITE" id="PS51755">
    <property type="entry name" value="OMPR_PHOB"/>
    <property type="match status" value="1"/>
</dbReference>
<dbReference type="PANTHER" id="PTHR35807:SF1">
    <property type="entry name" value="TRANSCRIPTIONAL REGULATOR REDD"/>
    <property type="match status" value="1"/>
</dbReference>
<dbReference type="InterPro" id="IPR016032">
    <property type="entry name" value="Sig_transdc_resp-reg_C-effctor"/>
</dbReference>
<dbReference type="SUPFAM" id="SSF46894">
    <property type="entry name" value="C-terminal effector domain of the bipartite response regulators"/>
    <property type="match status" value="1"/>
</dbReference>
<dbReference type="SUPFAM" id="SSF52540">
    <property type="entry name" value="P-loop containing nucleoside triphosphate hydrolases"/>
    <property type="match status" value="1"/>
</dbReference>
<keyword evidence="2" id="KW-0805">Transcription regulation</keyword>
<dbReference type="PANTHER" id="PTHR35807">
    <property type="entry name" value="TRANSCRIPTIONAL REGULATOR REDD-RELATED"/>
    <property type="match status" value="1"/>
</dbReference>
<evidence type="ECO:0000256" key="3">
    <source>
        <dbReference type="ARBA" id="ARBA00023125"/>
    </source>
</evidence>
<dbReference type="Gene3D" id="3.40.50.300">
    <property type="entry name" value="P-loop containing nucleotide triphosphate hydrolases"/>
    <property type="match status" value="1"/>
</dbReference>
<dbReference type="Pfam" id="PF13424">
    <property type="entry name" value="TPR_12"/>
    <property type="match status" value="2"/>
</dbReference>
<keyword evidence="3 5" id="KW-0238">DNA-binding</keyword>
<dbReference type="AlphaFoldDB" id="A0AAU8HAA6"/>
<evidence type="ECO:0000256" key="2">
    <source>
        <dbReference type="ARBA" id="ARBA00023015"/>
    </source>
</evidence>
<dbReference type="InterPro" id="IPR042197">
    <property type="entry name" value="Apaf_helical"/>
</dbReference>
<dbReference type="Pfam" id="PF13176">
    <property type="entry name" value="TPR_7"/>
    <property type="match status" value="1"/>
</dbReference>
<evidence type="ECO:0000313" key="8">
    <source>
        <dbReference type="EMBL" id="XCH73322.1"/>
    </source>
</evidence>
<dbReference type="RefSeq" id="WP_350932217.1">
    <property type="nucleotide sequence ID" value="NZ_CP157762.1"/>
</dbReference>
<dbReference type="InterPro" id="IPR011990">
    <property type="entry name" value="TPR-like_helical_dom_sf"/>
</dbReference>
<dbReference type="InterPro" id="IPR027417">
    <property type="entry name" value="P-loop_NTPase"/>
</dbReference>
<dbReference type="GO" id="GO:0003677">
    <property type="term" value="F:DNA binding"/>
    <property type="evidence" value="ECO:0007669"/>
    <property type="project" value="UniProtKB-UniRule"/>
</dbReference>
<evidence type="ECO:0000256" key="1">
    <source>
        <dbReference type="ARBA" id="ARBA00005820"/>
    </source>
</evidence>
<dbReference type="Gene3D" id="1.25.40.10">
    <property type="entry name" value="Tetratricopeptide repeat domain"/>
    <property type="match status" value="3"/>
</dbReference>
<dbReference type="InterPro" id="IPR005158">
    <property type="entry name" value="BTAD"/>
</dbReference>
<dbReference type="SMART" id="SM01043">
    <property type="entry name" value="BTAD"/>
    <property type="match status" value="1"/>
</dbReference>
<dbReference type="InterPro" id="IPR051677">
    <property type="entry name" value="AfsR-DnrI-RedD_regulator"/>
</dbReference>
<dbReference type="InterPro" id="IPR019734">
    <property type="entry name" value="TPR_rpt"/>
</dbReference>
<dbReference type="CDD" id="cd15831">
    <property type="entry name" value="BTAD"/>
    <property type="match status" value="1"/>
</dbReference>
<dbReference type="Pfam" id="PF03704">
    <property type="entry name" value="BTAD"/>
    <property type="match status" value="1"/>
</dbReference>
<protein>
    <submittedName>
        <fullName evidence="8">BTAD domain-containing putative transcriptional regulator</fullName>
    </submittedName>
</protein>